<dbReference type="EMBL" id="MZGU01000004">
    <property type="protein sequence ID" value="PWB85997.1"/>
    <property type="molecule type" value="Genomic_DNA"/>
</dbReference>
<dbReference type="Proteomes" id="UP000245577">
    <property type="component" value="Unassembled WGS sequence"/>
</dbReference>
<protein>
    <submittedName>
        <fullName evidence="2">3',5'-cyclic adenosine monophosphate phosphodiesterase CpdA</fullName>
        <ecNumber evidence="2">3.1.4.17</ecNumber>
    </submittedName>
</protein>
<dbReference type="Gene3D" id="3.60.21.10">
    <property type="match status" value="1"/>
</dbReference>
<name>A0A2U1S796_9EURY</name>
<comment type="caution">
    <text evidence="2">The sequence shown here is derived from an EMBL/GenBank/DDBJ whole genome shotgun (WGS) entry which is preliminary data.</text>
</comment>
<sequence length="229" mass="24856">MKFLAISDIHGEENENLYRYVKENDIDLVLVAGDITDFGPLEFVGQFMDNLFDCDCDVVAIPGNCDPSGICNSITESGALCLHNNIIAYGDAVIFGYGGSNPTPFDTPGEIQDNKIYGDVYELLAEYDYLANDKVPKVRILLTHAPPFNTDADLTDGGDHVGSQGIQKSIHEFKPEISICGHIHEAKSISKLGDNTIVANPGMLKDNGAILINIENGKNYSVDIIDLSS</sequence>
<dbReference type="InterPro" id="IPR029052">
    <property type="entry name" value="Metallo-depent_PP-like"/>
</dbReference>
<dbReference type="SUPFAM" id="SSF56300">
    <property type="entry name" value="Metallo-dependent phosphatases"/>
    <property type="match status" value="1"/>
</dbReference>
<evidence type="ECO:0000313" key="3">
    <source>
        <dbReference type="Proteomes" id="UP000245577"/>
    </source>
</evidence>
<dbReference type="Pfam" id="PF00149">
    <property type="entry name" value="Metallophos"/>
    <property type="match status" value="1"/>
</dbReference>
<dbReference type="GO" id="GO:0004114">
    <property type="term" value="F:3',5'-cyclic-nucleotide phosphodiesterase activity"/>
    <property type="evidence" value="ECO:0007669"/>
    <property type="project" value="UniProtKB-EC"/>
</dbReference>
<evidence type="ECO:0000259" key="1">
    <source>
        <dbReference type="Pfam" id="PF00149"/>
    </source>
</evidence>
<dbReference type="AlphaFoldDB" id="A0A2U1S796"/>
<organism evidence="2 3">
    <name type="scientific">Methanobrevibacter woesei</name>
    <dbReference type="NCBI Taxonomy" id="190976"/>
    <lineage>
        <taxon>Archaea</taxon>
        <taxon>Methanobacteriati</taxon>
        <taxon>Methanobacteriota</taxon>
        <taxon>Methanomada group</taxon>
        <taxon>Methanobacteria</taxon>
        <taxon>Methanobacteriales</taxon>
        <taxon>Methanobacteriaceae</taxon>
        <taxon>Methanobrevibacter</taxon>
    </lineage>
</organism>
<accession>A0A2U1S796</accession>
<dbReference type="PANTHER" id="PTHR37523:SF1">
    <property type="entry name" value="CALCINEURIN-LIKE PHOSPHOESTERASE DOMAIN-CONTAINING PROTEIN"/>
    <property type="match status" value="1"/>
</dbReference>
<dbReference type="PANTHER" id="PTHR37523">
    <property type="entry name" value="METALLOPHOSPHOESTERASE"/>
    <property type="match status" value="1"/>
</dbReference>
<reference evidence="2 3" key="1">
    <citation type="submission" date="2017-03" db="EMBL/GenBank/DDBJ databases">
        <title>Genome sequence of Methanobrevibacter wosei.</title>
        <authorList>
            <person name="Poehlein A."/>
            <person name="Seedorf H."/>
            <person name="Daniel R."/>
        </authorList>
    </citation>
    <scope>NUCLEOTIDE SEQUENCE [LARGE SCALE GENOMIC DNA]</scope>
    <source>
        <strain evidence="2 3">DSM 11979</strain>
    </source>
</reference>
<evidence type="ECO:0000313" key="2">
    <source>
        <dbReference type="EMBL" id="PWB85997.1"/>
    </source>
</evidence>
<dbReference type="EC" id="3.1.4.17" evidence="2"/>
<dbReference type="RefSeq" id="WP_116669637.1">
    <property type="nucleotide sequence ID" value="NZ_CASEFK010000013.1"/>
</dbReference>
<dbReference type="InterPro" id="IPR004843">
    <property type="entry name" value="Calcineurin-like_PHP"/>
</dbReference>
<dbReference type="OrthoDB" id="50367at2157"/>
<feature type="domain" description="Calcineurin-like phosphoesterase" evidence="1">
    <location>
        <begin position="1"/>
        <end position="185"/>
    </location>
</feature>
<proteinExistence type="predicted"/>
<keyword evidence="2" id="KW-0378">Hydrolase</keyword>
<gene>
    <name evidence="2" type="primary">cpdA_2</name>
    <name evidence="2" type="ORF">MBBWO_08490</name>
</gene>
<keyword evidence="3" id="KW-1185">Reference proteome</keyword>